<gene>
    <name evidence="1" type="ORF">BDY19DRAFT_1024657</name>
</gene>
<evidence type="ECO:0000313" key="1">
    <source>
        <dbReference type="EMBL" id="KAI0092744.1"/>
    </source>
</evidence>
<comment type="caution">
    <text evidence="1">The sequence shown here is derived from an EMBL/GenBank/DDBJ whole genome shotgun (WGS) entry which is preliminary data.</text>
</comment>
<accession>A0ACB8UES1</accession>
<evidence type="ECO:0000313" key="2">
    <source>
        <dbReference type="Proteomes" id="UP001055072"/>
    </source>
</evidence>
<dbReference type="Proteomes" id="UP001055072">
    <property type="component" value="Unassembled WGS sequence"/>
</dbReference>
<name>A0ACB8UES1_9APHY</name>
<organism evidence="1 2">
    <name type="scientific">Irpex rosettiformis</name>
    <dbReference type="NCBI Taxonomy" id="378272"/>
    <lineage>
        <taxon>Eukaryota</taxon>
        <taxon>Fungi</taxon>
        <taxon>Dikarya</taxon>
        <taxon>Basidiomycota</taxon>
        <taxon>Agaricomycotina</taxon>
        <taxon>Agaricomycetes</taxon>
        <taxon>Polyporales</taxon>
        <taxon>Irpicaceae</taxon>
        <taxon>Irpex</taxon>
    </lineage>
</organism>
<dbReference type="EMBL" id="MU274903">
    <property type="protein sequence ID" value="KAI0092744.1"/>
    <property type="molecule type" value="Genomic_DNA"/>
</dbReference>
<proteinExistence type="predicted"/>
<protein>
    <submittedName>
        <fullName evidence="1">Uncharacterized protein</fullName>
    </submittedName>
</protein>
<keyword evidence="2" id="KW-1185">Reference proteome</keyword>
<reference evidence="1" key="1">
    <citation type="journal article" date="2021" name="Environ. Microbiol.">
        <title>Gene family expansions and transcriptome signatures uncover fungal adaptations to wood decay.</title>
        <authorList>
            <person name="Hage H."/>
            <person name="Miyauchi S."/>
            <person name="Viragh M."/>
            <person name="Drula E."/>
            <person name="Min B."/>
            <person name="Chaduli D."/>
            <person name="Navarro D."/>
            <person name="Favel A."/>
            <person name="Norest M."/>
            <person name="Lesage-Meessen L."/>
            <person name="Balint B."/>
            <person name="Merenyi Z."/>
            <person name="de Eugenio L."/>
            <person name="Morin E."/>
            <person name="Martinez A.T."/>
            <person name="Baldrian P."/>
            <person name="Stursova M."/>
            <person name="Martinez M.J."/>
            <person name="Novotny C."/>
            <person name="Magnuson J.K."/>
            <person name="Spatafora J.W."/>
            <person name="Maurice S."/>
            <person name="Pangilinan J."/>
            <person name="Andreopoulos W."/>
            <person name="LaButti K."/>
            <person name="Hundley H."/>
            <person name="Na H."/>
            <person name="Kuo A."/>
            <person name="Barry K."/>
            <person name="Lipzen A."/>
            <person name="Henrissat B."/>
            <person name="Riley R."/>
            <person name="Ahrendt S."/>
            <person name="Nagy L.G."/>
            <person name="Grigoriev I.V."/>
            <person name="Martin F."/>
            <person name="Rosso M.N."/>
        </authorList>
    </citation>
    <scope>NUCLEOTIDE SEQUENCE</scope>
    <source>
        <strain evidence="1">CBS 384.51</strain>
    </source>
</reference>
<sequence>MTNWSSVSEIANEGAVLTHLIFVLFGLYVWEILMTLGFEWSLITKARKFSWPLVSVNIYFLFFLCRYSLVGALIGMIVSFQINCQALYTWNSISGNLAILAASTSLLLRTIALWNRRKIIIIVLGTLCLGHWAILLRGMFLIDAQYSAEAQGCVVTSTNHIFLNVSFFTTMGVDFVVLCFTIAALARQEIHSGLWKLLFKDGLAYFCITFLCNAVPAILNVLNLNGKSLYPSLRSHCTELFSNSGNGYVSFHQVNGSVLPNETLRPFSIATVRAIFYEMKSLD</sequence>